<gene>
    <name evidence="1" type="ORF">LL253_16270</name>
</gene>
<keyword evidence="2" id="KW-1185">Reference proteome</keyword>
<protein>
    <submittedName>
        <fullName evidence="1">Uncharacterized protein</fullName>
    </submittedName>
</protein>
<organism evidence="1 2">
    <name type="scientific">Sphingobium soli</name>
    <dbReference type="NCBI Taxonomy" id="1591116"/>
    <lineage>
        <taxon>Bacteria</taxon>
        <taxon>Pseudomonadati</taxon>
        <taxon>Pseudomonadota</taxon>
        <taxon>Alphaproteobacteria</taxon>
        <taxon>Sphingomonadales</taxon>
        <taxon>Sphingomonadaceae</taxon>
        <taxon>Sphingobium</taxon>
    </lineage>
</organism>
<reference evidence="1 2" key="1">
    <citation type="submission" date="2021-10" db="EMBL/GenBank/DDBJ databases">
        <title>The diversity and Nitrogen Metabolism of Culturable Nitrate-Utilizing Bacteria Within the Oxygen Minimum Zone of the Changjiang (Yangtze River)Estuary.</title>
        <authorList>
            <person name="Zhang D."/>
            <person name="Zheng J."/>
            <person name="Liu S."/>
            <person name="He W."/>
        </authorList>
    </citation>
    <scope>NUCLEOTIDE SEQUENCE [LARGE SCALE GENOMIC DNA]</scope>
    <source>
        <strain evidence="1 2">FXH275-2</strain>
    </source>
</reference>
<evidence type="ECO:0000313" key="2">
    <source>
        <dbReference type="Proteomes" id="UP001198830"/>
    </source>
</evidence>
<evidence type="ECO:0000313" key="1">
    <source>
        <dbReference type="EMBL" id="MCC4234233.1"/>
    </source>
</evidence>
<dbReference type="EMBL" id="JAJGNP010000017">
    <property type="protein sequence ID" value="MCC4234233.1"/>
    <property type="molecule type" value="Genomic_DNA"/>
</dbReference>
<name>A0ABS8H860_9SPHN</name>
<accession>A0ABS8H860</accession>
<comment type="caution">
    <text evidence="1">The sequence shown here is derived from an EMBL/GenBank/DDBJ whole genome shotgun (WGS) entry which is preliminary data.</text>
</comment>
<proteinExistence type="predicted"/>
<sequence>MRVSINAQGRMTDIEKVEGWRRSVTQCGHGASVRQRAMARSCGVRLIPVQADSFCIRPALGV</sequence>
<dbReference type="Proteomes" id="UP001198830">
    <property type="component" value="Unassembled WGS sequence"/>
</dbReference>